<dbReference type="FunFam" id="1.20.58.760:FF:000001">
    <property type="entry name" value="ATP-dependent zinc metalloprotease FtsH"/>
    <property type="match status" value="1"/>
</dbReference>
<dbReference type="RefSeq" id="XP_033678636.1">
    <property type="nucleotide sequence ID" value="XM_033832266.1"/>
</dbReference>
<dbReference type="InterPro" id="IPR041569">
    <property type="entry name" value="AAA_lid_3"/>
</dbReference>
<dbReference type="GO" id="GO:0005524">
    <property type="term" value="F:ATP binding"/>
    <property type="evidence" value="ECO:0007669"/>
    <property type="project" value="UniProtKB-KW"/>
</dbReference>
<dbReference type="CDD" id="cd19501">
    <property type="entry name" value="RecA-like_FtsH"/>
    <property type="match status" value="1"/>
</dbReference>
<keyword evidence="8" id="KW-0378">Hydrolase</keyword>
<evidence type="ECO:0000313" key="17">
    <source>
        <dbReference type="Proteomes" id="UP000800094"/>
    </source>
</evidence>
<dbReference type="InterPro" id="IPR003959">
    <property type="entry name" value="ATPase_AAA_core"/>
</dbReference>
<dbReference type="GeneID" id="54585596"/>
<evidence type="ECO:0000256" key="6">
    <source>
        <dbReference type="ARBA" id="ARBA00022723"/>
    </source>
</evidence>
<dbReference type="Pfam" id="PF17862">
    <property type="entry name" value="AAA_lid_3"/>
    <property type="match status" value="1"/>
</dbReference>
<dbReference type="AlphaFoldDB" id="A0A6A6I0Y3"/>
<keyword evidence="12 14" id="KW-0472">Membrane</keyword>
<dbReference type="Pfam" id="PF00004">
    <property type="entry name" value="AAA"/>
    <property type="match status" value="1"/>
</dbReference>
<dbReference type="Proteomes" id="UP000800094">
    <property type="component" value="Unassembled WGS sequence"/>
</dbReference>
<dbReference type="SUPFAM" id="SSF140990">
    <property type="entry name" value="FtsH protease domain-like"/>
    <property type="match status" value="1"/>
</dbReference>
<evidence type="ECO:0000256" key="9">
    <source>
        <dbReference type="ARBA" id="ARBA00022833"/>
    </source>
</evidence>
<keyword evidence="10" id="KW-0067">ATP-binding</keyword>
<evidence type="ECO:0000256" key="10">
    <source>
        <dbReference type="ARBA" id="ARBA00022840"/>
    </source>
</evidence>
<dbReference type="EMBL" id="ML987204">
    <property type="protein sequence ID" value="KAF2243632.1"/>
    <property type="molecule type" value="Genomic_DNA"/>
</dbReference>
<dbReference type="Pfam" id="PF01434">
    <property type="entry name" value="Peptidase_M41"/>
    <property type="match status" value="1"/>
</dbReference>
<comment type="cofactor">
    <cofactor evidence="1">
        <name>Zn(2+)</name>
        <dbReference type="ChEBI" id="CHEBI:29105"/>
    </cofactor>
</comment>
<dbReference type="PANTHER" id="PTHR23076">
    <property type="entry name" value="METALLOPROTEASE M41 FTSH"/>
    <property type="match status" value="1"/>
</dbReference>
<evidence type="ECO:0000256" key="12">
    <source>
        <dbReference type="ARBA" id="ARBA00023136"/>
    </source>
</evidence>
<evidence type="ECO:0000256" key="13">
    <source>
        <dbReference type="SAM" id="MobiDB-lite"/>
    </source>
</evidence>
<keyword evidence="7" id="KW-0547">Nucleotide-binding</keyword>
<feature type="domain" description="AAA+ ATPase" evidence="15">
    <location>
        <begin position="396"/>
        <end position="532"/>
    </location>
</feature>
<dbReference type="Pfam" id="PF21232">
    <property type="entry name" value="Yme1-like_N"/>
    <property type="match status" value="1"/>
</dbReference>
<dbReference type="InterPro" id="IPR048438">
    <property type="entry name" value="Yme1-like_N"/>
</dbReference>
<keyword evidence="14" id="KW-1133">Transmembrane helix</keyword>
<evidence type="ECO:0000313" key="16">
    <source>
        <dbReference type="EMBL" id="KAF2243632.1"/>
    </source>
</evidence>
<dbReference type="FunFam" id="3.40.50.300:FF:000175">
    <property type="entry name" value="ATP-dependent zinc metalloprotease FTSH 4"/>
    <property type="match status" value="1"/>
</dbReference>
<comment type="similarity">
    <text evidence="4">In the N-terminal section; belongs to the AAA ATPase family.</text>
</comment>
<dbReference type="InterPro" id="IPR005936">
    <property type="entry name" value="FtsH"/>
</dbReference>
<feature type="region of interest" description="Disordered" evidence="13">
    <location>
        <begin position="805"/>
        <end position="837"/>
    </location>
</feature>
<dbReference type="HAMAP" id="MF_01458">
    <property type="entry name" value="FtsH"/>
    <property type="match status" value="1"/>
</dbReference>
<dbReference type="Gene3D" id="1.10.8.60">
    <property type="match status" value="1"/>
</dbReference>
<keyword evidence="9" id="KW-0862">Zinc</keyword>
<dbReference type="InterPro" id="IPR000642">
    <property type="entry name" value="Peptidase_M41"/>
</dbReference>
<dbReference type="InterPro" id="IPR003593">
    <property type="entry name" value="AAA+_ATPase"/>
</dbReference>
<dbReference type="GO" id="GO:0004222">
    <property type="term" value="F:metalloendopeptidase activity"/>
    <property type="evidence" value="ECO:0007669"/>
    <property type="project" value="InterPro"/>
</dbReference>
<keyword evidence="5" id="KW-0645">Protease</keyword>
<feature type="transmembrane region" description="Helical" evidence="14">
    <location>
        <begin position="315"/>
        <end position="337"/>
    </location>
</feature>
<dbReference type="PANTHER" id="PTHR23076:SF97">
    <property type="entry name" value="ATP-DEPENDENT ZINC METALLOPROTEASE YME1L1"/>
    <property type="match status" value="1"/>
</dbReference>
<dbReference type="GO" id="GO:0007005">
    <property type="term" value="P:mitochondrion organization"/>
    <property type="evidence" value="ECO:0007669"/>
    <property type="project" value="TreeGrafter"/>
</dbReference>
<evidence type="ECO:0000256" key="1">
    <source>
        <dbReference type="ARBA" id="ARBA00001947"/>
    </source>
</evidence>
<protein>
    <submittedName>
        <fullName evidence="16">ATP-dependent metallopeptidase Hfl</fullName>
    </submittedName>
</protein>
<evidence type="ECO:0000256" key="5">
    <source>
        <dbReference type="ARBA" id="ARBA00022670"/>
    </source>
</evidence>
<evidence type="ECO:0000256" key="4">
    <source>
        <dbReference type="ARBA" id="ARBA00010550"/>
    </source>
</evidence>
<reference evidence="16" key="1">
    <citation type="journal article" date="2020" name="Stud. Mycol.">
        <title>101 Dothideomycetes genomes: a test case for predicting lifestyles and emergence of pathogens.</title>
        <authorList>
            <person name="Haridas S."/>
            <person name="Albert R."/>
            <person name="Binder M."/>
            <person name="Bloem J."/>
            <person name="Labutti K."/>
            <person name="Salamov A."/>
            <person name="Andreopoulos B."/>
            <person name="Baker S."/>
            <person name="Barry K."/>
            <person name="Bills G."/>
            <person name="Bluhm B."/>
            <person name="Cannon C."/>
            <person name="Castanera R."/>
            <person name="Culley D."/>
            <person name="Daum C."/>
            <person name="Ezra D."/>
            <person name="Gonzalez J."/>
            <person name="Henrissat B."/>
            <person name="Kuo A."/>
            <person name="Liang C."/>
            <person name="Lipzen A."/>
            <person name="Lutzoni F."/>
            <person name="Magnuson J."/>
            <person name="Mondo S."/>
            <person name="Nolan M."/>
            <person name="Ohm R."/>
            <person name="Pangilinan J."/>
            <person name="Park H.-J."/>
            <person name="Ramirez L."/>
            <person name="Alfaro M."/>
            <person name="Sun H."/>
            <person name="Tritt A."/>
            <person name="Yoshinaga Y."/>
            <person name="Zwiers L.-H."/>
            <person name="Turgeon B."/>
            <person name="Goodwin S."/>
            <person name="Spatafora J."/>
            <person name="Crous P."/>
            <person name="Grigoriev I."/>
        </authorList>
    </citation>
    <scope>NUCLEOTIDE SEQUENCE</scope>
    <source>
        <strain evidence="16">CBS 122368</strain>
    </source>
</reference>
<dbReference type="OrthoDB" id="1413014at2759"/>
<evidence type="ECO:0000256" key="11">
    <source>
        <dbReference type="ARBA" id="ARBA00023049"/>
    </source>
</evidence>
<dbReference type="InterPro" id="IPR037219">
    <property type="entry name" value="Peptidase_M41-like"/>
</dbReference>
<keyword evidence="11" id="KW-0482">Metalloprotease</keyword>
<dbReference type="GO" id="GO:0006515">
    <property type="term" value="P:protein quality control for misfolded or incompletely synthesized proteins"/>
    <property type="evidence" value="ECO:0007669"/>
    <property type="project" value="TreeGrafter"/>
</dbReference>
<dbReference type="SMART" id="SM00382">
    <property type="entry name" value="AAA"/>
    <property type="match status" value="1"/>
</dbReference>
<dbReference type="InterPro" id="IPR027417">
    <property type="entry name" value="P-loop_NTPase"/>
</dbReference>
<accession>A0A6A6I0Y3</accession>
<evidence type="ECO:0000256" key="7">
    <source>
        <dbReference type="ARBA" id="ARBA00022741"/>
    </source>
</evidence>
<dbReference type="Gene3D" id="3.40.50.300">
    <property type="entry name" value="P-loop containing nucleotide triphosphate hydrolases"/>
    <property type="match status" value="1"/>
</dbReference>
<name>A0A6A6I0Y3_9PLEO</name>
<evidence type="ECO:0000259" key="15">
    <source>
        <dbReference type="SMART" id="SM00382"/>
    </source>
</evidence>
<evidence type="ECO:0000256" key="2">
    <source>
        <dbReference type="ARBA" id="ARBA00004370"/>
    </source>
</evidence>
<keyword evidence="6" id="KW-0479">Metal-binding</keyword>
<dbReference type="Gene3D" id="1.20.58.760">
    <property type="entry name" value="Peptidase M41"/>
    <property type="match status" value="1"/>
</dbReference>
<sequence length="837" mass="91223">MAFQASVAVQSAVSATSELWPTMSAVLQAPWKGLGRQASTGGARQPHAQTSETAPIAQAWTRVKETSLSRSRRILKASQHRSMLIVPECLESVSMSALRQAPSPQALKSIPTVAGTISAVPQNALRHCNPITRSIPFNSFMAKRQYSTLPRTSPLSNLRPFPKPGSVGLSLLQQRSIFGGPSRSQLARYEQAANNNPTSAASQATFYQALLRANMPQIIIDRYRTGQFASNPVVEQAYRKALEKTGQSDTVATQIGQNGEAVGGLSPQQMQAIGQAVGTHVGRGQIGKTRGGTGQKADPLYVVVEEPLWSHIAKWIKWLLGFGLAAYFALIVITLFVETSGVLKKVGGGSTAEVRPEHQNTRFSDVQGCDEAKEELTDIVDFLKNPERYNKLGGRLPKGVLLIGPPGTGKTLLARAVAGEAGVPFFYMSGSEFDEVYVGVGAKRVRELFSAARAKAPAIVFIDELDAVGGKRKSRDANYHRQTLNQLLNDLDGFDQSTGVIFIAATNHPEILDKALLRPGRFDRHVQVELPDVRGRLAILKHHTKKIRLSPDVDLSKIARGTPGFSGAELENLANTAAIQASKHQAKWVSILDLEWAKDKIMMGSERKSRIVPLADKLQTAYHEGGHTLVGLYTKGFSEVHKATILPRGHAAGITFFLPQEEHHRSRQQYIRDLQVSMGGKMAEEIVYGPENVGDGVSGDIQQATKVAYAMVTSFGFSDLLGNVDFRSNYEQVSPETKRLIDNEVRRLIDEAKDSARNLLEKHRPELDLLAAALVQYETLDKEEIVKVIKGEKLPDRLMAMPDTPIKIPEKMPLPPAVVSPVPSNDDNGPRGSGVPA</sequence>
<proteinExistence type="inferred from homology"/>
<comment type="subcellular location">
    <subcellularLocation>
        <location evidence="2">Membrane</location>
    </subcellularLocation>
</comment>
<dbReference type="GO" id="GO:0004176">
    <property type="term" value="F:ATP-dependent peptidase activity"/>
    <property type="evidence" value="ECO:0007669"/>
    <property type="project" value="InterPro"/>
</dbReference>
<dbReference type="GO" id="GO:0046872">
    <property type="term" value="F:metal ion binding"/>
    <property type="evidence" value="ECO:0007669"/>
    <property type="project" value="UniProtKB-KW"/>
</dbReference>
<dbReference type="SUPFAM" id="SSF52540">
    <property type="entry name" value="P-loop containing nucleoside triphosphate hydrolases"/>
    <property type="match status" value="1"/>
</dbReference>
<keyword evidence="17" id="KW-1185">Reference proteome</keyword>
<dbReference type="GO" id="GO:0016887">
    <property type="term" value="F:ATP hydrolysis activity"/>
    <property type="evidence" value="ECO:0007669"/>
    <property type="project" value="InterPro"/>
</dbReference>
<comment type="similarity">
    <text evidence="3">In the C-terminal section; belongs to the peptidase M41 family.</text>
</comment>
<keyword evidence="14" id="KW-0812">Transmembrane</keyword>
<dbReference type="FunFam" id="1.10.8.60:FF:000001">
    <property type="entry name" value="ATP-dependent zinc metalloprotease FtsH"/>
    <property type="match status" value="1"/>
</dbReference>
<organism evidence="16 17">
    <name type="scientific">Trematosphaeria pertusa</name>
    <dbReference type="NCBI Taxonomy" id="390896"/>
    <lineage>
        <taxon>Eukaryota</taxon>
        <taxon>Fungi</taxon>
        <taxon>Dikarya</taxon>
        <taxon>Ascomycota</taxon>
        <taxon>Pezizomycotina</taxon>
        <taxon>Dothideomycetes</taxon>
        <taxon>Pleosporomycetidae</taxon>
        <taxon>Pleosporales</taxon>
        <taxon>Massarineae</taxon>
        <taxon>Trematosphaeriaceae</taxon>
        <taxon>Trematosphaeria</taxon>
    </lineage>
</organism>
<gene>
    <name evidence="16" type="ORF">BU26DRAFT_554505</name>
</gene>
<evidence type="ECO:0000256" key="3">
    <source>
        <dbReference type="ARBA" id="ARBA00010044"/>
    </source>
</evidence>
<evidence type="ECO:0000256" key="14">
    <source>
        <dbReference type="SAM" id="Phobius"/>
    </source>
</evidence>
<evidence type="ECO:0000256" key="8">
    <source>
        <dbReference type="ARBA" id="ARBA00022801"/>
    </source>
</evidence>
<dbReference type="GO" id="GO:0005743">
    <property type="term" value="C:mitochondrial inner membrane"/>
    <property type="evidence" value="ECO:0007669"/>
    <property type="project" value="TreeGrafter"/>
</dbReference>